<sequence>MGHMEPVDISGDGWLAAARRVSSPNCDARPDPADISLIVVHCISLPPGEFGGPWIDQLFTNSLPANGHPYFADVHHLKVSAHALIRRDGSVTQYVPFQQRAWHAGVSRYQGRERCNDFSIGIELEGTETEPYTAPQYTALAMLAACLLRRYPALTQERIAGHSDIAPGRKTDPGDSFDWAGFRRLLREKLADNGSA</sequence>
<evidence type="ECO:0000256" key="11">
    <source>
        <dbReference type="ARBA" id="ARBA00039257"/>
    </source>
</evidence>
<comment type="subcellular location">
    <subcellularLocation>
        <location evidence="3">Cytoplasm</location>
    </subcellularLocation>
</comment>
<keyword evidence="10" id="KW-0961">Cell wall biogenesis/degradation</keyword>
<dbReference type="GO" id="GO:0009254">
    <property type="term" value="P:peptidoglycan turnover"/>
    <property type="evidence" value="ECO:0007669"/>
    <property type="project" value="TreeGrafter"/>
</dbReference>
<comment type="cofactor">
    <cofactor evidence="2">
        <name>Zn(2+)</name>
        <dbReference type="ChEBI" id="CHEBI:29105"/>
    </cofactor>
</comment>
<dbReference type="FunFam" id="3.40.80.10:FF:000002">
    <property type="entry name" value="1,6-anhydro-N-acetylmuramyl-L-alanine amidase"/>
    <property type="match status" value="1"/>
</dbReference>
<dbReference type="InterPro" id="IPR002502">
    <property type="entry name" value="Amidase_domain"/>
</dbReference>
<evidence type="ECO:0000259" key="13">
    <source>
        <dbReference type="SMART" id="SM00644"/>
    </source>
</evidence>
<dbReference type="KEGG" id="moz:MoryE10_30550"/>
<evidence type="ECO:0000256" key="6">
    <source>
        <dbReference type="ARBA" id="ARBA00022490"/>
    </source>
</evidence>
<evidence type="ECO:0000256" key="12">
    <source>
        <dbReference type="ARBA" id="ARBA00042615"/>
    </source>
</evidence>
<protein>
    <recommendedName>
        <fullName evidence="11">1,6-anhydro-N-acetylmuramyl-L-alanine amidase AmpD</fullName>
        <ecNumber evidence="5">3.5.1.28</ecNumber>
    </recommendedName>
    <alternativeName>
        <fullName evidence="12">N-acetylmuramoyl-L-alanine amidase</fullName>
    </alternativeName>
</protein>
<dbReference type="GO" id="GO:0071555">
    <property type="term" value="P:cell wall organization"/>
    <property type="evidence" value="ECO:0007669"/>
    <property type="project" value="UniProtKB-KW"/>
</dbReference>
<keyword evidence="15" id="KW-1185">Reference proteome</keyword>
<evidence type="ECO:0000256" key="5">
    <source>
        <dbReference type="ARBA" id="ARBA00011901"/>
    </source>
</evidence>
<dbReference type="CDD" id="cd06583">
    <property type="entry name" value="PGRP"/>
    <property type="match status" value="1"/>
</dbReference>
<evidence type="ECO:0000256" key="3">
    <source>
        <dbReference type="ARBA" id="ARBA00004496"/>
    </source>
</evidence>
<dbReference type="NCBIfam" id="NF008758">
    <property type="entry name" value="PRK11789.1"/>
    <property type="match status" value="1"/>
</dbReference>
<organism evidence="14 15">
    <name type="scientific">Methylogaea oryzae</name>
    <dbReference type="NCBI Taxonomy" id="1295382"/>
    <lineage>
        <taxon>Bacteria</taxon>
        <taxon>Pseudomonadati</taxon>
        <taxon>Pseudomonadota</taxon>
        <taxon>Gammaproteobacteria</taxon>
        <taxon>Methylococcales</taxon>
        <taxon>Methylococcaceae</taxon>
        <taxon>Methylogaea</taxon>
    </lineage>
</organism>
<comment type="catalytic activity">
    <reaction evidence="1">
        <text>Hydrolyzes the link between N-acetylmuramoyl residues and L-amino acid residues in certain cell-wall glycopeptides.</text>
        <dbReference type="EC" id="3.5.1.28"/>
    </reaction>
</comment>
<evidence type="ECO:0000256" key="1">
    <source>
        <dbReference type="ARBA" id="ARBA00001561"/>
    </source>
</evidence>
<dbReference type="EC" id="3.5.1.28" evidence="5"/>
<dbReference type="SUPFAM" id="SSF55846">
    <property type="entry name" value="N-acetylmuramoyl-L-alanine amidase-like"/>
    <property type="match status" value="1"/>
</dbReference>
<feature type="domain" description="N-acetylmuramoyl-L-alanine amidase" evidence="13">
    <location>
        <begin position="23"/>
        <end position="174"/>
    </location>
</feature>
<gene>
    <name evidence="14" type="ORF">MoryE10_30550</name>
</gene>
<dbReference type="GO" id="GO:0008745">
    <property type="term" value="F:N-acetylmuramoyl-L-alanine amidase activity"/>
    <property type="evidence" value="ECO:0007669"/>
    <property type="project" value="UniProtKB-EC"/>
</dbReference>
<dbReference type="SMART" id="SM00644">
    <property type="entry name" value="Ami_2"/>
    <property type="match status" value="1"/>
</dbReference>
<evidence type="ECO:0000256" key="10">
    <source>
        <dbReference type="ARBA" id="ARBA00023316"/>
    </source>
</evidence>
<dbReference type="PANTHER" id="PTHR30417">
    <property type="entry name" value="N-ACETYLMURAMOYL-L-ALANINE AMIDASE AMID"/>
    <property type="match status" value="1"/>
</dbReference>
<dbReference type="Pfam" id="PF01510">
    <property type="entry name" value="Amidase_2"/>
    <property type="match status" value="1"/>
</dbReference>
<evidence type="ECO:0000313" key="14">
    <source>
        <dbReference type="EMBL" id="BBL72449.1"/>
    </source>
</evidence>
<comment type="similarity">
    <text evidence="4">Belongs to the N-acetylmuramoyl-L-alanine amidase 2 family.</text>
</comment>
<keyword evidence="6" id="KW-0963">Cytoplasm</keyword>
<dbReference type="Proteomes" id="UP000824988">
    <property type="component" value="Chromosome"/>
</dbReference>
<keyword evidence="7" id="KW-0479">Metal-binding</keyword>
<name>A0A8D5AL43_9GAMM</name>
<evidence type="ECO:0000256" key="2">
    <source>
        <dbReference type="ARBA" id="ARBA00001947"/>
    </source>
</evidence>
<dbReference type="PANTHER" id="PTHR30417:SF4">
    <property type="entry name" value="1,6-ANHYDRO-N-ACETYLMURAMYL-L-ALANINE AMIDASE AMPD"/>
    <property type="match status" value="1"/>
</dbReference>
<evidence type="ECO:0000256" key="8">
    <source>
        <dbReference type="ARBA" id="ARBA00022801"/>
    </source>
</evidence>
<evidence type="ECO:0000256" key="4">
    <source>
        <dbReference type="ARBA" id="ARBA00007553"/>
    </source>
</evidence>
<dbReference type="InterPro" id="IPR051206">
    <property type="entry name" value="NAMLAA_amidase_2"/>
</dbReference>
<evidence type="ECO:0000313" key="15">
    <source>
        <dbReference type="Proteomes" id="UP000824988"/>
    </source>
</evidence>
<keyword evidence="9" id="KW-0862">Zinc</keyword>
<dbReference type="EMBL" id="AP019782">
    <property type="protein sequence ID" value="BBL72449.1"/>
    <property type="molecule type" value="Genomic_DNA"/>
</dbReference>
<dbReference type="Gene3D" id="3.40.80.10">
    <property type="entry name" value="Peptidoglycan recognition protein-like"/>
    <property type="match status" value="1"/>
</dbReference>
<proteinExistence type="inferred from homology"/>
<dbReference type="GO" id="GO:0005737">
    <property type="term" value="C:cytoplasm"/>
    <property type="evidence" value="ECO:0007669"/>
    <property type="project" value="UniProtKB-SubCell"/>
</dbReference>
<dbReference type="AlphaFoldDB" id="A0A8D5AL43"/>
<dbReference type="GO" id="GO:0046872">
    <property type="term" value="F:metal ion binding"/>
    <property type="evidence" value="ECO:0007669"/>
    <property type="project" value="UniProtKB-KW"/>
</dbReference>
<keyword evidence="8" id="KW-0378">Hydrolase</keyword>
<evidence type="ECO:0000256" key="9">
    <source>
        <dbReference type="ARBA" id="ARBA00022833"/>
    </source>
</evidence>
<dbReference type="InterPro" id="IPR036505">
    <property type="entry name" value="Amidase/PGRP_sf"/>
</dbReference>
<reference evidence="14" key="1">
    <citation type="submission" date="2019-06" db="EMBL/GenBank/DDBJ databases">
        <title>Complete genome sequence of Methylogaea oryzae strain JCM16910.</title>
        <authorList>
            <person name="Asakawa S."/>
        </authorList>
    </citation>
    <scope>NUCLEOTIDE SEQUENCE</scope>
    <source>
        <strain evidence="14">E10</strain>
    </source>
</reference>
<dbReference type="GO" id="GO:0009253">
    <property type="term" value="P:peptidoglycan catabolic process"/>
    <property type="evidence" value="ECO:0007669"/>
    <property type="project" value="InterPro"/>
</dbReference>
<accession>A0A8D5AL43</accession>
<evidence type="ECO:0000256" key="7">
    <source>
        <dbReference type="ARBA" id="ARBA00022723"/>
    </source>
</evidence>